<proteinExistence type="predicted"/>
<gene>
    <name evidence="1" type="ORF">GCG54_00005046</name>
</gene>
<keyword evidence="2" id="KW-1185">Reference proteome</keyword>
<reference evidence="1" key="1">
    <citation type="journal article" date="2020" name="Phytopathology">
        <title>Genome sequence and comparative analysis of Colletotrichum gloeosporioides isolated from Liriodendron leaves.</title>
        <authorList>
            <person name="Fu F.F."/>
            <person name="Hao Z."/>
            <person name="Wang P."/>
            <person name="Lu Y."/>
            <person name="Xue L.J."/>
            <person name="Wei G."/>
            <person name="Tian Y."/>
            <person name="Baishi H."/>
            <person name="Xu H."/>
            <person name="Shi J."/>
            <person name="Cheng T."/>
            <person name="Wang G."/>
            <person name="Yi Y."/>
            <person name="Chen J."/>
        </authorList>
    </citation>
    <scope>NUCLEOTIDE SEQUENCE</scope>
    <source>
        <strain evidence="1">Lc1</strain>
    </source>
</reference>
<dbReference type="AlphaFoldDB" id="A0A8H4FLU9"/>
<dbReference type="Proteomes" id="UP000613401">
    <property type="component" value="Unassembled WGS sequence"/>
</dbReference>
<evidence type="ECO:0000313" key="2">
    <source>
        <dbReference type="Proteomes" id="UP000613401"/>
    </source>
</evidence>
<dbReference type="RefSeq" id="XP_045264843.1">
    <property type="nucleotide sequence ID" value="XM_045405079.1"/>
</dbReference>
<reference evidence="1" key="2">
    <citation type="submission" date="2020-03" db="EMBL/GenBank/DDBJ databases">
        <authorList>
            <person name="Fu F.-F."/>
            <person name="Chen J."/>
        </authorList>
    </citation>
    <scope>NUCLEOTIDE SEQUENCE</scope>
    <source>
        <strain evidence="1">Lc1</strain>
    </source>
</reference>
<evidence type="ECO:0000313" key="1">
    <source>
        <dbReference type="EMBL" id="KAF3805684.1"/>
    </source>
</evidence>
<protein>
    <submittedName>
        <fullName evidence="1">Uncharacterized protein</fullName>
    </submittedName>
</protein>
<comment type="caution">
    <text evidence="1">The sequence shown here is derived from an EMBL/GenBank/DDBJ whole genome shotgun (WGS) entry which is preliminary data.</text>
</comment>
<sequence>MGSISDICDRQDGFDYHNLDPLIHEVEIVIPRGLAFREHVSASRDGFPGWTCDYEQGSVWGCNPHLVEVVDMRDNRRVDELLSLHIAWPTGGCAWCVVAEGRLLASQGGDGNDQGVGVVGQTPKGRTARLPSLDSIRQSALPKLVPTVRFVFQFPGCSPPGITMDRVNALRGECSDMCHITNGFPPGWSNFPGQEVQRA</sequence>
<dbReference type="EMBL" id="WVTB01000040">
    <property type="protein sequence ID" value="KAF3805684.1"/>
    <property type="molecule type" value="Genomic_DNA"/>
</dbReference>
<name>A0A8H4FLU9_COLGL</name>
<accession>A0A8H4FLU9</accession>
<organism evidence="1 2">
    <name type="scientific">Colletotrichum gloeosporioides</name>
    <name type="common">Anthracnose fungus</name>
    <name type="synonym">Glomerella cingulata</name>
    <dbReference type="NCBI Taxonomy" id="474922"/>
    <lineage>
        <taxon>Eukaryota</taxon>
        <taxon>Fungi</taxon>
        <taxon>Dikarya</taxon>
        <taxon>Ascomycota</taxon>
        <taxon>Pezizomycotina</taxon>
        <taxon>Sordariomycetes</taxon>
        <taxon>Hypocreomycetidae</taxon>
        <taxon>Glomerellales</taxon>
        <taxon>Glomerellaceae</taxon>
        <taxon>Colletotrichum</taxon>
        <taxon>Colletotrichum gloeosporioides species complex</taxon>
    </lineage>
</organism>
<dbReference type="GeneID" id="69012198"/>